<dbReference type="InterPro" id="IPR007813">
    <property type="entry name" value="PilN"/>
</dbReference>
<dbReference type="PANTHER" id="PTHR40278:SF2">
    <property type="entry name" value="TYPE IV PILUS INNER MEMBRANE COMPONENT PILN"/>
    <property type="match status" value="1"/>
</dbReference>
<keyword evidence="4" id="KW-1185">Reference proteome</keyword>
<dbReference type="OrthoDB" id="5296173at2"/>
<organism evidence="3 4">
    <name type="scientific">Plasticicumulans lactativorans</name>
    <dbReference type="NCBI Taxonomy" id="1133106"/>
    <lineage>
        <taxon>Bacteria</taxon>
        <taxon>Pseudomonadati</taxon>
        <taxon>Pseudomonadota</taxon>
        <taxon>Gammaproteobacteria</taxon>
        <taxon>Candidatus Competibacteraceae</taxon>
        <taxon>Plasticicumulans</taxon>
    </lineage>
</organism>
<feature type="transmembrane region" description="Helical" evidence="2">
    <location>
        <begin position="21"/>
        <end position="49"/>
    </location>
</feature>
<evidence type="ECO:0000313" key="4">
    <source>
        <dbReference type="Proteomes" id="UP000295765"/>
    </source>
</evidence>
<dbReference type="Pfam" id="PF05137">
    <property type="entry name" value="PilN"/>
    <property type="match status" value="1"/>
</dbReference>
<evidence type="ECO:0000256" key="1">
    <source>
        <dbReference type="SAM" id="Coils"/>
    </source>
</evidence>
<dbReference type="PANTHER" id="PTHR40278">
    <property type="entry name" value="DNA UTILIZATION PROTEIN HOFN"/>
    <property type="match status" value="1"/>
</dbReference>
<dbReference type="Proteomes" id="UP000295765">
    <property type="component" value="Unassembled WGS sequence"/>
</dbReference>
<dbReference type="GO" id="GO:0043683">
    <property type="term" value="P:type IV pilus assembly"/>
    <property type="evidence" value="ECO:0007669"/>
    <property type="project" value="TreeGrafter"/>
</dbReference>
<keyword evidence="2" id="KW-1133">Transmembrane helix</keyword>
<protein>
    <submittedName>
        <fullName evidence="3">Type IV pilus assembly protein PilN</fullName>
    </submittedName>
</protein>
<comment type="caution">
    <text evidence="3">The sequence shown here is derived from an EMBL/GenBank/DDBJ whole genome shotgun (WGS) entry which is preliminary data.</text>
</comment>
<dbReference type="EMBL" id="SLWY01000010">
    <property type="protein sequence ID" value="TCO81142.1"/>
    <property type="molecule type" value="Genomic_DNA"/>
</dbReference>
<accession>A0A4R2L5N7</accession>
<dbReference type="RefSeq" id="WP_132542411.1">
    <property type="nucleotide sequence ID" value="NZ_SLWY01000010.1"/>
</dbReference>
<keyword evidence="1" id="KW-0175">Coiled coil</keyword>
<evidence type="ECO:0000313" key="3">
    <source>
        <dbReference type="EMBL" id="TCO81142.1"/>
    </source>
</evidence>
<keyword evidence="2" id="KW-0472">Membrane</keyword>
<dbReference type="AlphaFoldDB" id="A0A4R2L5N7"/>
<feature type="coiled-coil region" evidence="1">
    <location>
        <begin position="47"/>
        <end position="84"/>
    </location>
</feature>
<reference evidence="3 4" key="1">
    <citation type="submission" date="2019-03" db="EMBL/GenBank/DDBJ databases">
        <title>Genomic Encyclopedia of Type Strains, Phase IV (KMG-IV): sequencing the most valuable type-strain genomes for metagenomic binning, comparative biology and taxonomic classification.</title>
        <authorList>
            <person name="Goeker M."/>
        </authorList>
    </citation>
    <scope>NUCLEOTIDE SEQUENCE [LARGE SCALE GENOMIC DNA]</scope>
    <source>
        <strain evidence="3 4">DSM 25287</strain>
    </source>
</reference>
<proteinExistence type="predicted"/>
<evidence type="ECO:0000256" key="2">
    <source>
        <dbReference type="SAM" id="Phobius"/>
    </source>
</evidence>
<dbReference type="InterPro" id="IPR052534">
    <property type="entry name" value="Extracell_DNA_Util/SecSys_Comp"/>
</dbReference>
<sequence length="194" mass="21301">MTRINLLPWREERRARRQRDFVAALTGAAVAGALAVVMVHVVIGAAIGAQEARNEFLKSEIARLNAIANEMRELDKTKARLTARFDVIAGLQSSRPLMVKAFDQLARVSPETLYLSSVKTTGTALSISGTAQSNYVISEFMRALAQSPSFKEPQLRLIDNRDVGATRVSAFELTVERRELAPAKPAPTPQKKTP</sequence>
<name>A0A4R2L5N7_9GAMM</name>
<gene>
    <name evidence="3" type="ORF">EV699_110168</name>
</gene>
<keyword evidence="2" id="KW-0812">Transmembrane</keyword>
<dbReference type="GO" id="GO:0043107">
    <property type="term" value="P:type IV pilus-dependent motility"/>
    <property type="evidence" value="ECO:0007669"/>
    <property type="project" value="TreeGrafter"/>
</dbReference>